<evidence type="ECO:0000256" key="4">
    <source>
        <dbReference type="ARBA" id="ARBA00022692"/>
    </source>
</evidence>
<dbReference type="PROSITE" id="PS52016">
    <property type="entry name" value="TONB_DEPENDENT_REC_3"/>
    <property type="match status" value="1"/>
</dbReference>
<dbReference type="Gene3D" id="2.60.40.1120">
    <property type="entry name" value="Carboxypeptidase-like, regulatory domain"/>
    <property type="match status" value="1"/>
</dbReference>
<keyword evidence="4 8" id="KW-0812">Transmembrane</keyword>
<dbReference type="RefSeq" id="WP_138951923.1">
    <property type="nucleotide sequence ID" value="NZ_CP040749.1"/>
</dbReference>
<feature type="domain" description="TonB-dependent receptor plug" evidence="10">
    <location>
        <begin position="118"/>
        <end position="227"/>
    </location>
</feature>
<evidence type="ECO:0000256" key="6">
    <source>
        <dbReference type="ARBA" id="ARBA00023136"/>
    </source>
</evidence>
<keyword evidence="7 8" id="KW-0998">Cell outer membrane</keyword>
<evidence type="ECO:0000256" key="5">
    <source>
        <dbReference type="ARBA" id="ARBA00022729"/>
    </source>
</evidence>
<dbReference type="InterPro" id="IPR008969">
    <property type="entry name" value="CarboxyPept-like_regulatory"/>
</dbReference>
<evidence type="ECO:0000313" key="11">
    <source>
        <dbReference type="EMBL" id="QCX40705.1"/>
    </source>
</evidence>
<dbReference type="GO" id="GO:0009279">
    <property type="term" value="C:cell outer membrane"/>
    <property type="evidence" value="ECO:0007669"/>
    <property type="project" value="UniProtKB-SubCell"/>
</dbReference>
<dbReference type="InterPro" id="IPR037066">
    <property type="entry name" value="Plug_dom_sf"/>
</dbReference>
<dbReference type="OrthoDB" id="1453181at2"/>
<dbReference type="AlphaFoldDB" id="A0A5B7TV53"/>
<name>A0A5B7TV53_9FLAO</name>
<keyword evidence="12" id="KW-1185">Reference proteome</keyword>
<evidence type="ECO:0000313" key="12">
    <source>
        <dbReference type="Proteomes" id="UP000306229"/>
    </source>
</evidence>
<keyword evidence="11" id="KW-0675">Receptor</keyword>
<evidence type="ECO:0000256" key="3">
    <source>
        <dbReference type="ARBA" id="ARBA00022452"/>
    </source>
</evidence>
<dbReference type="InterPro" id="IPR036942">
    <property type="entry name" value="Beta-barrel_TonB_sf"/>
</dbReference>
<comment type="subcellular location">
    <subcellularLocation>
        <location evidence="1 8">Cell outer membrane</location>
        <topology evidence="1 8">Multi-pass membrane protein</topology>
    </subcellularLocation>
</comment>
<reference evidence="11 12" key="1">
    <citation type="submission" date="2019-05" db="EMBL/GenBank/DDBJ databases">
        <title>Algicella ahnfeltiae gen. nov., sp. nov., a novel marine bacterium of the family Flavobacteriaceae isolated from a red alga.</title>
        <authorList>
            <person name="Nedashkovskaya O.I."/>
            <person name="Kukhlevskiy A.D."/>
            <person name="Kim S.-G."/>
            <person name="Zhukova N.V."/>
            <person name="Mikhailov V.V."/>
        </authorList>
    </citation>
    <scope>NUCLEOTIDE SEQUENCE [LARGE SCALE GENOMIC DNA]</scope>
    <source>
        <strain evidence="11 12">10Alg115</strain>
    </source>
</reference>
<organism evidence="11 12">
    <name type="scientific">Aureibaculum algae</name>
    <dbReference type="NCBI Taxonomy" id="2584122"/>
    <lineage>
        <taxon>Bacteria</taxon>
        <taxon>Pseudomonadati</taxon>
        <taxon>Bacteroidota</taxon>
        <taxon>Flavobacteriia</taxon>
        <taxon>Flavobacteriales</taxon>
        <taxon>Flavobacteriaceae</taxon>
        <taxon>Aureibaculum</taxon>
    </lineage>
</organism>
<feature type="signal peptide" evidence="9">
    <location>
        <begin position="1"/>
        <end position="22"/>
    </location>
</feature>
<gene>
    <name evidence="11" type="ORF">FF125_20490</name>
</gene>
<sequence length="927" mass="101965">MKKITQLCLMLLFFVMSSAIYAQTITGTVQDESGPLPGANILEKGTTNGTTTDFDGKFSLNVKGGSGSIVLSFVGFSNKTVKFTVASGETKDLGTITLTSDNALDEVILVGVADIAKERQTPVAVSTIKALEIQESLGTKEFPEILSSTPSVYATKQGGGYGDSRINIRGFDQRNTAVMVNGMPVNDMENGWVYWSNWAGLSDVTSAMQVQRGLGSSKLAISSVGGTINILTRASDKSEGGSITGSYGHDNSINTMVSYNTGRLDNGLSVSALVGRKTGDGYVDGTEYEGYNYYLALGYKPNENNDFQLTITGAPQQHFQRSYAEPLSVYQKYGEYGEPNIKYNSGWGYRNGETETFAGNFYHKPVVSLNWDLKLSEASKVSTVLYASLARGGSIGAIGRINGNASYADRLDDANGQIRFDDIISWNSGQDVPDFANAAYGDPIRRTPIDGAFTNTGDNGHPSSVGGEGKYGSDNGISQRSSMNSHNWFGVISNYNTKLNENLTLDFGVDLRTYKGIHYRRLVDNLGSAGYVDYDNANFPNGVAITETYAPTIANLWNVFANPEDEQQIDYYNDGKVNWGGVFSQIEYTNGTISAFVQAAVSSQSFKRIDYFTYTDDDPAQESDWETILGGNIKGGINWNINEQHNIFANAGYYSKQPNFDAIFPDYNNDVNEDYENEQVIGLEVGYGFRSENYSLNLNLYRTSWADRFESTSEVFDVNNTPNDDRDDVRGNANINGVEQVHMGIELEAKARFGKLDIQVMTSIGDWQYNGTASGKAYDEDQNYLGDVDLYLDGVKVGDAAQFTARLGLRYEIIEGLKFDISQSYNDKLYADFSATDFASEGNSALKLPSYSLVDAGMSYNWKFNNDKNSLNFRVNVNNLGDKVYISESDTNYQVRSGDPTWKGISTGNRVYFGWGRTWNASVRFNF</sequence>
<dbReference type="Pfam" id="PF07715">
    <property type="entry name" value="Plug"/>
    <property type="match status" value="1"/>
</dbReference>
<dbReference type="Proteomes" id="UP000306229">
    <property type="component" value="Chromosome"/>
</dbReference>
<dbReference type="SUPFAM" id="SSF49464">
    <property type="entry name" value="Carboxypeptidase regulatory domain-like"/>
    <property type="match status" value="1"/>
</dbReference>
<dbReference type="KEGG" id="fbe:FF125_20490"/>
<feature type="chain" id="PRO_5022767623" evidence="9">
    <location>
        <begin position="23"/>
        <end position="927"/>
    </location>
</feature>
<proteinExistence type="inferred from homology"/>
<dbReference type="EMBL" id="CP040749">
    <property type="protein sequence ID" value="QCX40705.1"/>
    <property type="molecule type" value="Genomic_DNA"/>
</dbReference>
<accession>A0A5B7TV53</accession>
<dbReference type="PANTHER" id="PTHR30069">
    <property type="entry name" value="TONB-DEPENDENT OUTER MEMBRANE RECEPTOR"/>
    <property type="match status" value="1"/>
</dbReference>
<dbReference type="Gene3D" id="2.170.130.10">
    <property type="entry name" value="TonB-dependent receptor, plug domain"/>
    <property type="match status" value="1"/>
</dbReference>
<evidence type="ECO:0000259" key="10">
    <source>
        <dbReference type="Pfam" id="PF07715"/>
    </source>
</evidence>
<dbReference type="GO" id="GO:0015344">
    <property type="term" value="F:siderophore uptake transmembrane transporter activity"/>
    <property type="evidence" value="ECO:0007669"/>
    <property type="project" value="TreeGrafter"/>
</dbReference>
<keyword evidence="5 9" id="KW-0732">Signal</keyword>
<keyword evidence="6 8" id="KW-0472">Membrane</keyword>
<evidence type="ECO:0000256" key="7">
    <source>
        <dbReference type="ARBA" id="ARBA00023237"/>
    </source>
</evidence>
<dbReference type="Gene3D" id="2.40.170.20">
    <property type="entry name" value="TonB-dependent receptor, beta-barrel domain"/>
    <property type="match status" value="1"/>
</dbReference>
<comment type="similarity">
    <text evidence="8">Belongs to the TonB-dependent receptor family.</text>
</comment>
<keyword evidence="2 8" id="KW-0813">Transport</keyword>
<protein>
    <submittedName>
        <fullName evidence="11">TonB-dependent receptor</fullName>
    </submittedName>
</protein>
<dbReference type="Pfam" id="PF13715">
    <property type="entry name" value="CarbopepD_reg_2"/>
    <property type="match status" value="1"/>
</dbReference>
<evidence type="ECO:0000256" key="8">
    <source>
        <dbReference type="PROSITE-ProRule" id="PRU01360"/>
    </source>
</evidence>
<keyword evidence="3 8" id="KW-1134">Transmembrane beta strand</keyword>
<dbReference type="GO" id="GO:0044718">
    <property type="term" value="P:siderophore transmembrane transport"/>
    <property type="evidence" value="ECO:0007669"/>
    <property type="project" value="TreeGrafter"/>
</dbReference>
<dbReference type="PANTHER" id="PTHR30069:SF29">
    <property type="entry name" value="HEMOGLOBIN AND HEMOGLOBIN-HAPTOGLOBIN-BINDING PROTEIN 1-RELATED"/>
    <property type="match status" value="1"/>
</dbReference>
<evidence type="ECO:0000256" key="1">
    <source>
        <dbReference type="ARBA" id="ARBA00004571"/>
    </source>
</evidence>
<evidence type="ECO:0000256" key="2">
    <source>
        <dbReference type="ARBA" id="ARBA00022448"/>
    </source>
</evidence>
<dbReference type="InterPro" id="IPR039426">
    <property type="entry name" value="TonB-dep_rcpt-like"/>
</dbReference>
<dbReference type="InterPro" id="IPR012910">
    <property type="entry name" value="Plug_dom"/>
</dbReference>
<dbReference type="SUPFAM" id="SSF56935">
    <property type="entry name" value="Porins"/>
    <property type="match status" value="1"/>
</dbReference>
<evidence type="ECO:0000256" key="9">
    <source>
        <dbReference type="SAM" id="SignalP"/>
    </source>
</evidence>